<comment type="caution">
    <text evidence="7">The sequence shown here is derived from an EMBL/GenBank/DDBJ whole genome shotgun (WGS) entry which is preliminary data.</text>
</comment>
<dbReference type="InterPro" id="IPR003740">
    <property type="entry name" value="YitT"/>
</dbReference>
<dbReference type="Proteomes" id="UP000190064">
    <property type="component" value="Unassembled WGS sequence"/>
</dbReference>
<evidence type="ECO:0000256" key="1">
    <source>
        <dbReference type="ARBA" id="ARBA00004651"/>
    </source>
</evidence>
<keyword evidence="4 6" id="KW-1133">Transmembrane helix</keyword>
<comment type="subcellular location">
    <subcellularLocation>
        <location evidence="1">Cell membrane</location>
        <topology evidence="1">Multi-pass membrane protein</topology>
    </subcellularLocation>
</comment>
<organism evidence="7 8">
    <name type="scientific">Oceanospirillum linum</name>
    <dbReference type="NCBI Taxonomy" id="966"/>
    <lineage>
        <taxon>Bacteria</taxon>
        <taxon>Pseudomonadati</taxon>
        <taxon>Pseudomonadota</taxon>
        <taxon>Gammaproteobacteria</taxon>
        <taxon>Oceanospirillales</taxon>
        <taxon>Oceanospirillaceae</taxon>
        <taxon>Oceanospirillum</taxon>
    </lineage>
</organism>
<feature type="transmembrane region" description="Helical" evidence="6">
    <location>
        <begin position="92"/>
        <end position="111"/>
    </location>
</feature>
<feature type="transmembrane region" description="Helical" evidence="6">
    <location>
        <begin position="21"/>
        <end position="38"/>
    </location>
</feature>
<dbReference type="PANTHER" id="PTHR33545">
    <property type="entry name" value="UPF0750 MEMBRANE PROTEIN YITT-RELATED"/>
    <property type="match status" value="1"/>
</dbReference>
<evidence type="ECO:0000256" key="2">
    <source>
        <dbReference type="ARBA" id="ARBA00022475"/>
    </source>
</evidence>
<reference evidence="7" key="1">
    <citation type="submission" date="2017-02" db="EMBL/GenBank/DDBJ databases">
        <title>Draft Genome Sequence of the Salt Water Bacterium Oceanospirillum linum ATCC 11336.</title>
        <authorList>
            <person name="Trachtenberg A.M."/>
            <person name="Carney J.G."/>
            <person name="Linnane J.D."/>
            <person name="Rheaume B.A."/>
            <person name="Pitts N.L."/>
            <person name="Mykles D.L."/>
            <person name="Maclea K.S."/>
        </authorList>
    </citation>
    <scope>NUCLEOTIDE SEQUENCE [LARGE SCALE GENOMIC DNA]</scope>
    <source>
        <strain evidence="7">ATCC 11336</strain>
    </source>
</reference>
<gene>
    <name evidence="7" type="ORF">BTA35_0206085</name>
</gene>
<evidence type="ECO:0000313" key="8">
    <source>
        <dbReference type="Proteomes" id="UP000190064"/>
    </source>
</evidence>
<dbReference type="RefSeq" id="WP_078318935.1">
    <property type="nucleotide sequence ID" value="NZ_FXTS01000002.1"/>
</dbReference>
<evidence type="ECO:0000256" key="6">
    <source>
        <dbReference type="SAM" id="Phobius"/>
    </source>
</evidence>
<keyword evidence="5 6" id="KW-0472">Membrane</keyword>
<evidence type="ECO:0000313" key="7">
    <source>
        <dbReference type="EMBL" id="OOV87603.1"/>
    </source>
</evidence>
<dbReference type="InterPro" id="IPR051461">
    <property type="entry name" value="UPF0750_membrane"/>
</dbReference>
<dbReference type="GO" id="GO:0005886">
    <property type="term" value="C:plasma membrane"/>
    <property type="evidence" value="ECO:0007669"/>
    <property type="project" value="UniProtKB-SubCell"/>
</dbReference>
<evidence type="ECO:0000256" key="5">
    <source>
        <dbReference type="ARBA" id="ARBA00023136"/>
    </source>
</evidence>
<keyword evidence="3 6" id="KW-0812">Transmembrane</keyword>
<sequence length="222" mass="24755">MLSALIRPIRRTDTLSVAKRYYSLFEGCFLVALGIWFLKSAGLLVSGTAGLSLLLMRWIPELSFGTLFFIINLPFFALALKTKPLTFAFRTLLAMLMVSTLTDLMILHIQLETLPKVIAALAAGGLVGVGLLVVFREESSLGGINILSLWLEDKFQIHTGKSLMWFDITLLLVAAVTITLEQFGYSLLCFVVMSSVLRRYHQMNHTAPKPEKSNLPEKRSQC</sequence>
<feature type="transmembrane region" description="Helical" evidence="6">
    <location>
        <begin position="58"/>
        <end position="80"/>
    </location>
</feature>
<dbReference type="EMBL" id="MTSD02000002">
    <property type="protein sequence ID" value="OOV87603.1"/>
    <property type="molecule type" value="Genomic_DNA"/>
</dbReference>
<keyword evidence="8" id="KW-1185">Reference proteome</keyword>
<proteinExistence type="predicted"/>
<evidence type="ECO:0000256" key="4">
    <source>
        <dbReference type="ARBA" id="ARBA00022989"/>
    </source>
</evidence>
<name>A0A1T1HCS5_OCELI</name>
<feature type="transmembrane region" description="Helical" evidence="6">
    <location>
        <begin position="117"/>
        <end position="135"/>
    </location>
</feature>
<keyword evidence="2" id="KW-1003">Cell membrane</keyword>
<dbReference type="Pfam" id="PF02588">
    <property type="entry name" value="YitT_membrane"/>
    <property type="match status" value="1"/>
</dbReference>
<dbReference type="PANTHER" id="PTHR33545:SF5">
    <property type="entry name" value="UPF0750 MEMBRANE PROTEIN YITT"/>
    <property type="match status" value="1"/>
</dbReference>
<protein>
    <recommendedName>
        <fullName evidence="9">YitT family protein</fullName>
    </recommendedName>
</protein>
<accession>A0A1T1HCS5</accession>
<feature type="transmembrane region" description="Helical" evidence="6">
    <location>
        <begin position="155"/>
        <end position="177"/>
    </location>
</feature>
<evidence type="ECO:0000256" key="3">
    <source>
        <dbReference type="ARBA" id="ARBA00022692"/>
    </source>
</evidence>
<dbReference type="AlphaFoldDB" id="A0A1T1HCS5"/>
<evidence type="ECO:0008006" key="9">
    <source>
        <dbReference type="Google" id="ProtNLM"/>
    </source>
</evidence>